<dbReference type="InterPro" id="IPR006201">
    <property type="entry name" value="Neur_channel"/>
</dbReference>
<keyword evidence="9" id="KW-0675">Receptor</keyword>
<feature type="domain" description="Neurotransmitter-gated ion-channel transmembrane" evidence="17">
    <location>
        <begin position="211"/>
        <end position="426"/>
    </location>
</feature>
<evidence type="ECO:0000256" key="10">
    <source>
        <dbReference type="ARBA" id="ARBA00023180"/>
    </source>
</evidence>
<evidence type="ECO:0000256" key="13">
    <source>
        <dbReference type="ARBA" id="ARBA00034099"/>
    </source>
</evidence>
<dbReference type="FunFam" id="1.20.58.390:FF:000038">
    <property type="entry name" value="Acetylcholine receptor subunit beta-like 1"/>
    <property type="match status" value="1"/>
</dbReference>
<evidence type="ECO:0000256" key="2">
    <source>
        <dbReference type="ARBA" id="ARBA00022475"/>
    </source>
</evidence>
<dbReference type="SUPFAM" id="SSF63712">
    <property type="entry name" value="Nicotinic receptor ligand binding domain-like"/>
    <property type="match status" value="1"/>
</dbReference>
<evidence type="ECO:0000256" key="9">
    <source>
        <dbReference type="ARBA" id="ARBA00023170"/>
    </source>
</evidence>
<keyword evidence="7 14" id="KW-0472">Membrane</keyword>
<dbReference type="PRINTS" id="PR00254">
    <property type="entry name" value="NICOTINICR"/>
</dbReference>
<dbReference type="CDD" id="cd19064">
    <property type="entry name" value="LGIC_TM_nAChR"/>
    <property type="match status" value="1"/>
</dbReference>
<keyword evidence="5" id="KW-0770">Synapse</keyword>
<accession>A0A7J7JXL6</accession>
<keyword evidence="15" id="KW-0732">Signal</keyword>
<reference evidence="18" key="1">
    <citation type="submission" date="2020-06" db="EMBL/GenBank/DDBJ databases">
        <title>Draft genome of Bugula neritina, a colonial animal packing powerful symbionts and potential medicines.</title>
        <authorList>
            <person name="Rayko M."/>
        </authorList>
    </citation>
    <scope>NUCLEOTIDE SEQUENCE [LARGE SCALE GENOMIC DNA]</scope>
    <source>
        <strain evidence="18">Kwan_BN1</strain>
    </source>
</reference>
<evidence type="ECO:0000256" key="4">
    <source>
        <dbReference type="ARBA" id="ARBA00022989"/>
    </source>
</evidence>
<evidence type="ECO:0000313" key="19">
    <source>
        <dbReference type="Proteomes" id="UP000593567"/>
    </source>
</evidence>
<keyword evidence="3 14" id="KW-0812">Transmembrane</keyword>
<evidence type="ECO:0000259" key="17">
    <source>
        <dbReference type="Pfam" id="PF02932"/>
    </source>
</evidence>
<dbReference type="EMBL" id="VXIV02001703">
    <property type="protein sequence ID" value="KAF6030474.1"/>
    <property type="molecule type" value="Genomic_DNA"/>
</dbReference>
<feature type="transmembrane region" description="Helical" evidence="14">
    <location>
        <begin position="410"/>
        <end position="428"/>
    </location>
</feature>
<dbReference type="Proteomes" id="UP000593567">
    <property type="component" value="Unassembled WGS sequence"/>
</dbReference>
<protein>
    <submittedName>
        <fullName evidence="18">NAChRb1</fullName>
    </submittedName>
</protein>
<evidence type="ECO:0000256" key="5">
    <source>
        <dbReference type="ARBA" id="ARBA00023018"/>
    </source>
</evidence>
<dbReference type="InterPro" id="IPR036734">
    <property type="entry name" value="Neur_chan_lig-bd_sf"/>
</dbReference>
<name>A0A7J7JXL6_BUGNE</name>
<keyword evidence="6" id="KW-0406">Ion transport</keyword>
<dbReference type="InterPro" id="IPR002394">
    <property type="entry name" value="Nicotinic_acetylcholine_rcpt"/>
</dbReference>
<dbReference type="SUPFAM" id="SSF90112">
    <property type="entry name" value="Neurotransmitter-gated ion-channel transmembrane pore"/>
    <property type="match status" value="1"/>
</dbReference>
<gene>
    <name evidence="18" type="ORF">EB796_011209</name>
</gene>
<feature type="chain" id="PRO_5029843872" evidence="15">
    <location>
        <begin position="20"/>
        <end position="440"/>
    </location>
</feature>
<evidence type="ECO:0000256" key="15">
    <source>
        <dbReference type="SAM" id="SignalP"/>
    </source>
</evidence>
<comment type="subcellular location">
    <subcellularLocation>
        <location evidence="13">Synaptic cell membrane</location>
        <topology evidence="13">Multi-pass membrane protein</topology>
    </subcellularLocation>
</comment>
<feature type="signal peptide" evidence="15">
    <location>
        <begin position="1"/>
        <end position="19"/>
    </location>
</feature>
<keyword evidence="10" id="KW-0325">Glycoprotein</keyword>
<dbReference type="InterPro" id="IPR038050">
    <property type="entry name" value="Neuro_actylchol_rec"/>
</dbReference>
<dbReference type="GO" id="GO:0022848">
    <property type="term" value="F:acetylcholine-gated monoatomic cation-selective channel activity"/>
    <property type="evidence" value="ECO:0007669"/>
    <property type="project" value="InterPro"/>
</dbReference>
<dbReference type="Gene3D" id="1.20.58.390">
    <property type="entry name" value="Neurotransmitter-gated ion-channel transmembrane domain"/>
    <property type="match status" value="2"/>
</dbReference>
<organism evidence="18 19">
    <name type="scientific">Bugula neritina</name>
    <name type="common">Brown bryozoan</name>
    <name type="synonym">Sertularia neritina</name>
    <dbReference type="NCBI Taxonomy" id="10212"/>
    <lineage>
        <taxon>Eukaryota</taxon>
        <taxon>Metazoa</taxon>
        <taxon>Spiralia</taxon>
        <taxon>Lophotrochozoa</taxon>
        <taxon>Bryozoa</taxon>
        <taxon>Gymnolaemata</taxon>
        <taxon>Cheilostomatida</taxon>
        <taxon>Flustrina</taxon>
        <taxon>Buguloidea</taxon>
        <taxon>Bugulidae</taxon>
        <taxon>Bugula</taxon>
    </lineage>
</organism>
<sequence length="440" mass="50616">MKLKLALICITFLQQTCLGSESEHDLVYDLFEKEDYNPLIRPVEDISEPINVSLGITLFQVITVEERTQVMKTNNWIRMSWSDYQLRWQPEDYGGITQIRLPCTQVWKPDIVLLNNADGKYEQSFCCHTVIDNNGTVMWIPPSIYKSSASQVKLNLYGGVMKCDLSNYVSSGTWDLVSCPAELSDPSKKYSEIHYTIILRRKTLFYTVNLLTPCILISFLSVLTFYLPADAQEKVTLCISILLALVVFLLLVSKSLPPTSVTMPLISKYLFFTFIMNIVTVIVSVAIININFRSPRTYKMPRWIRVIFLNWLPIIMFMKRPDHKEKYARWRERKLEATVESQTNGTTVNQNRKQGDHTYPSVPCEPIVMSTKAKKAIEAIEFITEHLKSVDDYDEICNDWRYVAGVIDRFLLYIFLIITITGTISIIVDAPHIFTKVGPI</sequence>
<dbReference type="Pfam" id="PF02932">
    <property type="entry name" value="Neur_chan_memb"/>
    <property type="match status" value="1"/>
</dbReference>
<keyword evidence="1" id="KW-0813">Transport</keyword>
<dbReference type="InterPro" id="IPR036719">
    <property type="entry name" value="Neuro-gated_channel_TM_sf"/>
</dbReference>
<feature type="transmembrane region" description="Helical" evidence="14">
    <location>
        <begin position="204"/>
        <end position="228"/>
    </location>
</feature>
<evidence type="ECO:0000256" key="1">
    <source>
        <dbReference type="ARBA" id="ARBA00022448"/>
    </source>
</evidence>
<feature type="transmembrane region" description="Helical" evidence="14">
    <location>
        <begin position="269"/>
        <end position="290"/>
    </location>
</feature>
<evidence type="ECO:0000256" key="7">
    <source>
        <dbReference type="ARBA" id="ARBA00023136"/>
    </source>
</evidence>
<evidence type="ECO:0000256" key="11">
    <source>
        <dbReference type="ARBA" id="ARBA00023286"/>
    </source>
</evidence>
<evidence type="ECO:0000256" key="14">
    <source>
        <dbReference type="SAM" id="Phobius"/>
    </source>
</evidence>
<evidence type="ECO:0000256" key="6">
    <source>
        <dbReference type="ARBA" id="ARBA00023065"/>
    </source>
</evidence>
<dbReference type="InterPro" id="IPR006202">
    <property type="entry name" value="Neur_chan_lig-bd"/>
</dbReference>
<dbReference type="Gene3D" id="2.70.170.10">
    <property type="entry name" value="Neurotransmitter-gated ion-channel ligand-binding domain"/>
    <property type="match status" value="1"/>
</dbReference>
<evidence type="ECO:0000259" key="16">
    <source>
        <dbReference type="Pfam" id="PF02931"/>
    </source>
</evidence>
<feature type="transmembrane region" description="Helical" evidence="14">
    <location>
        <begin position="235"/>
        <end position="257"/>
    </location>
</feature>
<keyword evidence="8" id="KW-1015">Disulfide bond</keyword>
<dbReference type="GO" id="GO:0045211">
    <property type="term" value="C:postsynaptic membrane"/>
    <property type="evidence" value="ECO:0007669"/>
    <property type="project" value="InterPro"/>
</dbReference>
<dbReference type="OrthoDB" id="5975154at2759"/>
<evidence type="ECO:0000256" key="3">
    <source>
        <dbReference type="ARBA" id="ARBA00022692"/>
    </source>
</evidence>
<dbReference type="GO" id="GO:0004888">
    <property type="term" value="F:transmembrane signaling receptor activity"/>
    <property type="evidence" value="ECO:0007669"/>
    <property type="project" value="InterPro"/>
</dbReference>
<dbReference type="PANTHER" id="PTHR18945">
    <property type="entry name" value="NEUROTRANSMITTER GATED ION CHANNEL"/>
    <property type="match status" value="1"/>
</dbReference>
<dbReference type="InterPro" id="IPR006029">
    <property type="entry name" value="Neurotrans-gated_channel_TM"/>
</dbReference>
<keyword evidence="19" id="KW-1185">Reference proteome</keyword>
<keyword evidence="4 14" id="KW-1133">Transmembrane helix</keyword>
<keyword evidence="12" id="KW-0407">Ion channel</keyword>
<evidence type="ECO:0000256" key="8">
    <source>
        <dbReference type="ARBA" id="ARBA00023157"/>
    </source>
</evidence>
<proteinExistence type="predicted"/>
<keyword evidence="11" id="KW-1071">Ligand-gated ion channel</keyword>
<dbReference type="AlphaFoldDB" id="A0A7J7JXL6"/>
<dbReference type="Pfam" id="PF02931">
    <property type="entry name" value="Neur_chan_LBD"/>
    <property type="match status" value="1"/>
</dbReference>
<evidence type="ECO:0000313" key="18">
    <source>
        <dbReference type="EMBL" id="KAF6030474.1"/>
    </source>
</evidence>
<evidence type="ECO:0000256" key="12">
    <source>
        <dbReference type="ARBA" id="ARBA00023303"/>
    </source>
</evidence>
<feature type="domain" description="Neurotransmitter-gated ion-channel ligand-binding" evidence="16">
    <location>
        <begin position="24"/>
        <end position="148"/>
    </location>
</feature>
<dbReference type="PRINTS" id="PR00252">
    <property type="entry name" value="NRIONCHANNEL"/>
</dbReference>
<comment type="caution">
    <text evidence="18">The sequence shown here is derived from an EMBL/GenBank/DDBJ whole genome shotgun (WGS) entry which is preliminary data.</text>
</comment>
<keyword evidence="2" id="KW-1003">Cell membrane</keyword>